<name>A0A066TQC3_9NEIS</name>
<reference evidence="1 2" key="1">
    <citation type="submission" date="2014-03" db="EMBL/GenBank/DDBJ databases">
        <title>The genomes of two eusocial bee gut symbionts.</title>
        <authorList>
            <person name="Kwong W.K."/>
            <person name="Engel P."/>
            <person name="Koch H."/>
            <person name="Moran N.A."/>
        </authorList>
    </citation>
    <scope>NUCLEOTIDE SEQUENCE [LARGE SCALE GENOMIC DNA]</scope>
    <source>
        <strain evidence="2">wkB29</strain>
    </source>
</reference>
<dbReference type="RefSeq" id="WP_037407918.1">
    <property type="nucleotide sequence ID" value="NZ_JFZV01000009.1"/>
</dbReference>
<evidence type="ECO:0000313" key="2">
    <source>
        <dbReference type="Proteomes" id="UP000027170"/>
    </source>
</evidence>
<comment type="caution">
    <text evidence="1">The sequence shown here is derived from an EMBL/GenBank/DDBJ whole genome shotgun (WGS) entry which is preliminary data.</text>
</comment>
<keyword evidence="2" id="KW-1185">Reference proteome</keyword>
<protein>
    <submittedName>
        <fullName evidence="1">NAD(P)HX epimerase / NAD(P)HX dehydratase</fullName>
    </submittedName>
</protein>
<dbReference type="SUPFAM" id="SSF64153">
    <property type="entry name" value="YjeF N-terminal domain-like"/>
    <property type="match status" value="1"/>
</dbReference>
<dbReference type="OrthoDB" id="9806925at2"/>
<proteinExistence type="predicted"/>
<dbReference type="Pfam" id="PF03853">
    <property type="entry name" value="YjeF_N"/>
    <property type="match status" value="1"/>
</dbReference>
<sequence length="206" mass="22115">MDTPVLTVAQMKAWEDEQNKAGLSYARMMEHAGSSAAEDLMRRFPSPQHTLVLCGKGNNAGDGLVLARILVQHNWPVTIMWLQGQQLSVLAATNRACLPATMACMDVSHLDSLLPTMQLVVDAVYGTGFHGELPQVVGQCFAAVAQADVFRVALDMPSGVAGDGDMVASGSFQAQLTYAFQALKPAHCLAQVRQLCGEVLCINLRD</sequence>
<dbReference type="Gene3D" id="3.40.50.10260">
    <property type="entry name" value="YjeF N-terminal domain"/>
    <property type="match status" value="1"/>
</dbReference>
<dbReference type="InterPro" id="IPR004443">
    <property type="entry name" value="YjeF_N_dom"/>
</dbReference>
<dbReference type="InterPro" id="IPR036652">
    <property type="entry name" value="YjeF_N_dom_sf"/>
</dbReference>
<dbReference type="Proteomes" id="UP000027170">
    <property type="component" value="Unassembled WGS sequence"/>
</dbReference>
<evidence type="ECO:0000313" key="1">
    <source>
        <dbReference type="EMBL" id="KDN14243.1"/>
    </source>
</evidence>
<dbReference type="eggNOG" id="COG0062">
    <property type="taxonomic scope" value="Bacteria"/>
</dbReference>
<dbReference type="EMBL" id="JFZV01000009">
    <property type="protein sequence ID" value="KDN14243.1"/>
    <property type="molecule type" value="Genomic_DNA"/>
</dbReference>
<dbReference type="AlphaFoldDB" id="A0A066TQC3"/>
<organism evidence="1 2">
    <name type="scientific">Snodgrassella communis</name>
    <dbReference type="NCBI Taxonomy" id="2946699"/>
    <lineage>
        <taxon>Bacteria</taxon>
        <taxon>Pseudomonadati</taxon>
        <taxon>Pseudomonadota</taxon>
        <taxon>Betaproteobacteria</taxon>
        <taxon>Neisseriales</taxon>
        <taxon>Neisseriaceae</taxon>
        <taxon>Snodgrassella</taxon>
    </lineage>
</organism>
<dbReference type="PROSITE" id="PS51385">
    <property type="entry name" value="YJEF_N"/>
    <property type="match status" value="1"/>
</dbReference>
<gene>
    <name evidence="1" type="ORF">SALWKB29_1733</name>
</gene>
<accession>A0A066TQC3</accession>
<dbReference type="NCBIfam" id="TIGR00197">
    <property type="entry name" value="yjeF_nterm"/>
    <property type="match status" value="1"/>
</dbReference>